<reference evidence="5 6" key="1">
    <citation type="journal article" date="2014" name="Nat. Commun.">
        <title>Klebsormidium flaccidum genome reveals primary factors for plant terrestrial adaptation.</title>
        <authorList>
            <person name="Hori K."/>
            <person name="Maruyama F."/>
            <person name="Fujisawa T."/>
            <person name="Togashi T."/>
            <person name="Yamamoto N."/>
            <person name="Seo M."/>
            <person name="Sato S."/>
            <person name="Yamada T."/>
            <person name="Mori H."/>
            <person name="Tajima N."/>
            <person name="Moriyama T."/>
            <person name="Ikeuchi M."/>
            <person name="Watanabe M."/>
            <person name="Wada H."/>
            <person name="Kobayashi K."/>
            <person name="Saito M."/>
            <person name="Masuda T."/>
            <person name="Sasaki-Sekimoto Y."/>
            <person name="Mashiguchi K."/>
            <person name="Awai K."/>
            <person name="Shimojima M."/>
            <person name="Masuda S."/>
            <person name="Iwai M."/>
            <person name="Nobusawa T."/>
            <person name="Narise T."/>
            <person name="Kondo S."/>
            <person name="Saito H."/>
            <person name="Sato R."/>
            <person name="Murakawa M."/>
            <person name="Ihara Y."/>
            <person name="Oshima-Yamada Y."/>
            <person name="Ohtaka K."/>
            <person name="Satoh M."/>
            <person name="Sonobe K."/>
            <person name="Ishii M."/>
            <person name="Ohtani R."/>
            <person name="Kanamori-Sato M."/>
            <person name="Honoki R."/>
            <person name="Miyazaki D."/>
            <person name="Mochizuki H."/>
            <person name="Umetsu J."/>
            <person name="Higashi K."/>
            <person name="Shibata D."/>
            <person name="Kamiya Y."/>
            <person name="Sato N."/>
            <person name="Nakamura Y."/>
            <person name="Tabata S."/>
            <person name="Ida S."/>
            <person name="Kurokawa K."/>
            <person name="Ohta H."/>
        </authorList>
    </citation>
    <scope>NUCLEOTIDE SEQUENCE [LARGE SCALE GENOMIC DNA]</scope>
    <source>
        <strain evidence="5 6">NIES-2285</strain>
    </source>
</reference>
<name>A0A1Y1HP20_KLENI</name>
<keyword evidence="1" id="KW-0346">Stress response</keyword>
<dbReference type="GO" id="GO:0051082">
    <property type="term" value="F:unfolded protein binding"/>
    <property type="evidence" value="ECO:0000318"/>
    <property type="project" value="GO_Central"/>
</dbReference>
<evidence type="ECO:0000259" key="4">
    <source>
        <dbReference type="PROSITE" id="PS01031"/>
    </source>
</evidence>
<dbReference type="PROSITE" id="PS01031">
    <property type="entry name" value="SHSP"/>
    <property type="match status" value="1"/>
</dbReference>
<dbReference type="GO" id="GO:0006457">
    <property type="term" value="P:protein folding"/>
    <property type="evidence" value="ECO:0000318"/>
    <property type="project" value="GO_Central"/>
</dbReference>
<sequence length="187" mass="21167">MALSSFNRPFTLDPFFDLGSSGLTDPWGTWGGGGFGGGFGGFGDWYGSGARAPGFYRGDNTDPDQWARTMRERRAILNTDVDWVEYPDAHVFFIDMPGVPKENVKVQLEQDRTLVIRAERNTTPKGQDFTFHRAERGDFFMRRFRLPANADTSKIEAKFDNGVLEVKVPKKEEAVKHETKDVEVKHD</sequence>
<evidence type="ECO:0000313" key="5">
    <source>
        <dbReference type="EMBL" id="GAQ79532.1"/>
    </source>
</evidence>
<dbReference type="EMBL" id="DF236981">
    <property type="protein sequence ID" value="GAQ79532.1"/>
    <property type="molecule type" value="Genomic_DNA"/>
</dbReference>
<organism evidence="5 6">
    <name type="scientific">Klebsormidium nitens</name>
    <name type="common">Green alga</name>
    <name type="synonym">Ulothrix nitens</name>
    <dbReference type="NCBI Taxonomy" id="105231"/>
    <lineage>
        <taxon>Eukaryota</taxon>
        <taxon>Viridiplantae</taxon>
        <taxon>Streptophyta</taxon>
        <taxon>Klebsormidiophyceae</taxon>
        <taxon>Klebsormidiales</taxon>
        <taxon>Klebsormidiaceae</taxon>
        <taxon>Klebsormidium</taxon>
    </lineage>
</organism>
<dbReference type="GO" id="GO:0051259">
    <property type="term" value="P:protein complex oligomerization"/>
    <property type="evidence" value="ECO:0000318"/>
    <property type="project" value="GO_Central"/>
</dbReference>
<protein>
    <submittedName>
        <fullName evidence="5">HSP20 family protein</fullName>
    </submittedName>
</protein>
<evidence type="ECO:0000256" key="1">
    <source>
        <dbReference type="ARBA" id="ARBA00023016"/>
    </source>
</evidence>
<dbReference type="Pfam" id="PF00011">
    <property type="entry name" value="HSP20"/>
    <property type="match status" value="1"/>
</dbReference>
<accession>A0A1Y1HP20</accession>
<dbReference type="SUPFAM" id="SSF49764">
    <property type="entry name" value="HSP20-like chaperones"/>
    <property type="match status" value="1"/>
</dbReference>
<dbReference type="OrthoDB" id="5511210at2759"/>
<dbReference type="GO" id="GO:0009651">
    <property type="term" value="P:response to salt stress"/>
    <property type="evidence" value="ECO:0000318"/>
    <property type="project" value="GO_Central"/>
</dbReference>
<dbReference type="Proteomes" id="UP000054558">
    <property type="component" value="Unassembled WGS sequence"/>
</dbReference>
<dbReference type="InterPro" id="IPR008978">
    <property type="entry name" value="HSP20-like_chaperone"/>
</dbReference>
<proteinExistence type="inferred from homology"/>
<gene>
    <name evidence="5" type="ORF">KFL_000320300</name>
</gene>
<dbReference type="AlphaFoldDB" id="A0A1Y1HP20"/>
<evidence type="ECO:0000313" key="6">
    <source>
        <dbReference type="Proteomes" id="UP000054558"/>
    </source>
</evidence>
<dbReference type="InterPro" id="IPR031107">
    <property type="entry name" value="Small_HSP"/>
</dbReference>
<dbReference type="STRING" id="105231.A0A1Y1HP20"/>
<feature type="domain" description="SHSP" evidence="4">
    <location>
        <begin position="72"/>
        <end position="185"/>
    </location>
</feature>
<keyword evidence="6" id="KW-1185">Reference proteome</keyword>
<dbReference type="GO" id="GO:0042542">
    <property type="term" value="P:response to hydrogen peroxide"/>
    <property type="evidence" value="ECO:0000318"/>
    <property type="project" value="GO_Central"/>
</dbReference>
<dbReference type="PANTHER" id="PTHR11527">
    <property type="entry name" value="HEAT-SHOCK PROTEIN 20 FAMILY MEMBER"/>
    <property type="match status" value="1"/>
</dbReference>
<evidence type="ECO:0000256" key="3">
    <source>
        <dbReference type="RuleBase" id="RU003616"/>
    </source>
</evidence>
<evidence type="ECO:0000256" key="2">
    <source>
        <dbReference type="PROSITE-ProRule" id="PRU00285"/>
    </source>
</evidence>
<dbReference type="InterPro" id="IPR002068">
    <property type="entry name" value="A-crystallin/Hsp20_dom"/>
</dbReference>
<dbReference type="GO" id="GO:0009408">
    <property type="term" value="P:response to heat"/>
    <property type="evidence" value="ECO:0000318"/>
    <property type="project" value="GO_Central"/>
</dbReference>
<dbReference type="Gene3D" id="2.60.40.790">
    <property type="match status" value="1"/>
</dbReference>
<comment type="similarity">
    <text evidence="2 3">Belongs to the small heat shock protein (HSP20) family.</text>
</comment>